<name>A0A0N8PQT5_9CHLR</name>
<sequence>MPSIPFPPRLRRLARLLPLAIALLLGACSPSLPFSAEQPTPEPSSAPRADGPAALSGTLSYT</sequence>
<dbReference type="Proteomes" id="UP000050509">
    <property type="component" value="Unassembled WGS sequence"/>
</dbReference>
<proteinExistence type="predicted"/>
<keyword evidence="4" id="KW-1185">Reference proteome</keyword>
<dbReference type="AlphaFoldDB" id="A0A0N8PQT5"/>
<comment type="caution">
    <text evidence="3">The sequence shown here is derived from an EMBL/GenBank/DDBJ whole genome shotgun (WGS) entry which is preliminary data.</text>
</comment>
<accession>A0A0N8PQT5</accession>
<evidence type="ECO:0000256" key="1">
    <source>
        <dbReference type="SAM" id="MobiDB-lite"/>
    </source>
</evidence>
<protein>
    <submittedName>
        <fullName evidence="3">Uncharacterized protein</fullName>
    </submittedName>
</protein>
<feature type="signal peptide" evidence="2">
    <location>
        <begin position="1"/>
        <end position="36"/>
    </location>
</feature>
<organism evidence="3 4">
    <name type="scientific">Kouleothrix aurantiaca</name>
    <dbReference type="NCBI Taxonomy" id="186479"/>
    <lineage>
        <taxon>Bacteria</taxon>
        <taxon>Bacillati</taxon>
        <taxon>Chloroflexota</taxon>
        <taxon>Chloroflexia</taxon>
        <taxon>Chloroflexales</taxon>
        <taxon>Roseiflexineae</taxon>
        <taxon>Roseiflexaceae</taxon>
        <taxon>Kouleothrix</taxon>
    </lineage>
</organism>
<evidence type="ECO:0000313" key="3">
    <source>
        <dbReference type="EMBL" id="KPV48021.1"/>
    </source>
</evidence>
<gene>
    <name evidence="3" type="ORF">SE17_40320</name>
</gene>
<reference evidence="3 4" key="1">
    <citation type="submission" date="2015-09" db="EMBL/GenBank/DDBJ databases">
        <title>Draft genome sequence of Kouleothrix aurantiaca JCM 19913.</title>
        <authorList>
            <person name="Hemp J."/>
        </authorList>
    </citation>
    <scope>NUCLEOTIDE SEQUENCE [LARGE SCALE GENOMIC DNA]</scope>
    <source>
        <strain evidence="3 4">COM-B</strain>
    </source>
</reference>
<dbReference type="EMBL" id="LJCR01003018">
    <property type="protein sequence ID" value="KPV48021.1"/>
    <property type="molecule type" value="Genomic_DNA"/>
</dbReference>
<feature type="chain" id="PRO_5006029300" evidence="2">
    <location>
        <begin position="37"/>
        <end position="62"/>
    </location>
</feature>
<evidence type="ECO:0000313" key="4">
    <source>
        <dbReference type="Proteomes" id="UP000050509"/>
    </source>
</evidence>
<keyword evidence="2" id="KW-0732">Signal</keyword>
<feature type="region of interest" description="Disordered" evidence="1">
    <location>
        <begin position="34"/>
        <end position="62"/>
    </location>
</feature>
<feature type="non-terminal residue" evidence="3">
    <location>
        <position position="62"/>
    </location>
</feature>
<evidence type="ECO:0000256" key="2">
    <source>
        <dbReference type="SAM" id="SignalP"/>
    </source>
</evidence>